<dbReference type="EMBL" id="JACEIK010003043">
    <property type="protein sequence ID" value="MCD9640070.1"/>
    <property type="molecule type" value="Genomic_DNA"/>
</dbReference>
<comment type="caution">
    <text evidence="1">The sequence shown here is derived from an EMBL/GenBank/DDBJ whole genome shotgun (WGS) entry which is preliminary data.</text>
</comment>
<evidence type="ECO:0000313" key="2">
    <source>
        <dbReference type="Proteomes" id="UP000823775"/>
    </source>
</evidence>
<gene>
    <name evidence="1" type="ORF">HAX54_025098</name>
</gene>
<proteinExistence type="predicted"/>
<sequence length="113" mass="12581">MALTRTAASNRANTGASDGVLVGYLNLLADPAVTATNFKVETGNGNQFNTSHTKNDPQYFMDETFEALTTMGAHDSKVMEFVAYELKDTFHAWFEIWERECSSTTSAPIWVEF</sequence>
<organism evidence="1 2">
    <name type="scientific">Datura stramonium</name>
    <name type="common">Jimsonweed</name>
    <name type="synonym">Common thornapple</name>
    <dbReference type="NCBI Taxonomy" id="4076"/>
    <lineage>
        <taxon>Eukaryota</taxon>
        <taxon>Viridiplantae</taxon>
        <taxon>Streptophyta</taxon>
        <taxon>Embryophyta</taxon>
        <taxon>Tracheophyta</taxon>
        <taxon>Spermatophyta</taxon>
        <taxon>Magnoliopsida</taxon>
        <taxon>eudicotyledons</taxon>
        <taxon>Gunneridae</taxon>
        <taxon>Pentapetalae</taxon>
        <taxon>asterids</taxon>
        <taxon>lamiids</taxon>
        <taxon>Solanales</taxon>
        <taxon>Solanaceae</taxon>
        <taxon>Solanoideae</taxon>
        <taxon>Datureae</taxon>
        <taxon>Datura</taxon>
    </lineage>
</organism>
<accession>A0ABS8UYW2</accession>
<protein>
    <submittedName>
        <fullName evidence="1">Uncharacterized protein</fullName>
    </submittedName>
</protein>
<dbReference type="Proteomes" id="UP000823775">
    <property type="component" value="Unassembled WGS sequence"/>
</dbReference>
<reference evidence="1 2" key="1">
    <citation type="journal article" date="2021" name="BMC Genomics">
        <title>Datura genome reveals duplications of psychoactive alkaloid biosynthetic genes and high mutation rate following tissue culture.</title>
        <authorList>
            <person name="Rajewski A."/>
            <person name="Carter-House D."/>
            <person name="Stajich J."/>
            <person name="Litt A."/>
        </authorList>
    </citation>
    <scope>NUCLEOTIDE SEQUENCE [LARGE SCALE GENOMIC DNA]</scope>
    <source>
        <strain evidence="1">AR-01</strain>
    </source>
</reference>
<evidence type="ECO:0000313" key="1">
    <source>
        <dbReference type="EMBL" id="MCD9640070.1"/>
    </source>
</evidence>
<name>A0ABS8UYW2_DATST</name>
<keyword evidence="2" id="KW-1185">Reference proteome</keyword>